<proteinExistence type="inferred from homology"/>
<dbReference type="GO" id="GO:0008810">
    <property type="term" value="F:cellulase activity"/>
    <property type="evidence" value="ECO:0007669"/>
    <property type="project" value="InterPro"/>
</dbReference>
<dbReference type="Proteomes" id="UP001358417">
    <property type="component" value="Unassembled WGS sequence"/>
</dbReference>
<name>A0AAV9N2C5_9EURO</name>
<keyword evidence="2" id="KW-0119">Carbohydrate metabolism</keyword>
<keyword evidence="4" id="KW-1133">Transmembrane helix</keyword>
<dbReference type="GeneID" id="89974086"/>
<dbReference type="EMBL" id="JAVRRD010000022">
    <property type="protein sequence ID" value="KAK5048242.1"/>
    <property type="molecule type" value="Genomic_DNA"/>
</dbReference>
<gene>
    <name evidence="6" type="ORF">LTR84_005912</name>
</gene>
<dbReference type="PANTHER" id="PTHR34002">
    <property type="entry name" value="BLR1656 PROTEIN"/>
    <property type="match status" value="1"/>
</dbReference>
<organism evidence="6 7">
    <name type="scientific">Exophiala bonariae</name>
    <dbReference type="NCBI Taxonomy" id="1690606"/>
    <lineage>
        <taxon>Eukaryota</taxon>
        <taxon>Fungi</taxon>
        <taxon>Dikarya</taxon>
        <taxon>Ascomycota</taxon>
        <taxon>Pezizomycotina</taxon>
        <taxon>Eurotiomycetes</taxon>
        <taxon>Chaetothyriomycetidae</taxon>
        <taxon>Chaetothyriales</taxon>
        <taxon>Herpotrichiellaceae</taxon>
        <taxon>Exophiala</taxon>
    </lineage>
</organism>
<evidence type="ECO:0000256" key="1">
    <source>
        <dbReference type="ARBA" id="ARBA00005519"/>
    </source>
</evidence>
<dbReference type="PANTHER" id="PTHR34002:SF11">
    <property type="entry name" value="CONCANAVALIN A-LIKE LECTIN_GLUCANASE"/>
    <property type="match status" value="1"/>
</dbReference>
<dbReference type="InterPro" id="IPR013319">
    <property type="entry name" value="GH11/12"/>
</dbReference>
<keyword evidence="2" id="KW-0326">Glycosidase</keyword>
<evidence type="ECO:0000256" key="2">
    <source>
        <dbReference type="RuleBase" id="RU361163"/>
    </source>
</evidence>
<dbReference type="InterPro" id="IPR013320">
    <property type="entry name" value="ConA-like_dom_sf"/>
</dbReference>
<feature type="chain" id="PRO_5043586516" description="Endoglucanase" evidence="5">
    <location>
        <begin position="20"/>
        <end position="364"/>
    </location>
</feature>
<evidence type="ECO:0000256" key="4">
    <source>
        <dbReference type="SAM" id="Phobius"/>
    </source>
</evidence>
<accession>A0AAV9N2C5</accession>
<keyword evidence="4" id="KW-0812">Transmembrane</keyword>
<dbReference type="SUPFAM" id="SSF49899">
    <property type="entry name" value="Concanavalin A-like lectins/glucanases"/>
    <property type="match status" value="1"/>
</dbReference>
<feature type="transmembrane region" description="Helical" evidence="4">
    <location>
        <begin position="340"/>
        <end position="360"/>
    </location>
</feature>
<keyword evidence="4" id="KW-0472">Membrane</keyword>
<evidence type="ECO:0000256" key="5">
    <source>
        <dbReference type="SAM" id="SignalP"/>
    </source>
</evidence>
<protein>
    <recommendedName>
        <fullName evidence="8">Endoglucanase</fullName>
    </recommendedName>
</protein>
<sequence>MSKVLLYLLASLLTQWVLAQDQATTLCGQSDFYNSTLVPYSFNNNAWGDNGQGYSCLRIYDDDTAFSVTYQWTGDASTVKGFPYVKADPSRLPVQLWNVSSLEFSAQWRTYVKDTENWSDEEQAIAMDNTGLRVNTAVDMFLSDNAENSTGLGPPIEIMIWQWFTPTVLPLGHAESTPEKDTVEVAGTNYSLYHGWNAQGQHVFSWLPHKNLTSVDTDYSPLLRYIYEQGLLSGALYMGQLEFGTEIMHAGEETHFEAWNYTLRITRDGDPDALPRPTTTTTSSSTTATRTSTSRTSTTTTMSTTDSATTPTMTDASGATSTANTASSVSPFAIGYSSTGFTFIALLLGIFLLTTSYTLMDNAS</sequence>
<comment type="caution">
    <text evidence="6">The sequence shown here is derived from an EMBL/GenBank/DDBJ whole genome shotgun (WGS) entry which is preliminary data.</text>
</comment>
<evidence type="ECO:0000313" key="7">
    <source>
        <dbReference type="Proteomes" id="UP001358417"/>
    </source>
</evidence>
<keyword evidence="2" id="KW-0624">Polysaccharide degradation</keyword>
<dbReference type="InterPro" id="IPR002594">
    <property type="entry name" value="GH12"/>
</dbReference>
<dbReference type="AlphaFoldDB" id="A0AAV9N2C5"/>
<dbReference type="Gene3D" id="2.60.120.180">
    <property type="match status" value="1"/>
</dbReference>
<keyword evidence="5" id="KW-0732">Signal</keyword>
<dbReference type="RefSeq" id="XP_064703700.1">
    <property type="nucleotide sequence ID" value="XM_064849476.1"/>
</dbReference>
<feature type="compositionally biased region" description="Low complexity" evidence="3">
    <location>
        <begin position="277"/>
        <end position="325"/>
    </location>
</feature>
<evidence type="ECO:0000313" key="6">
    <source>
        <dbReference type="EMBL" id="KAK5048242.1"/>
    </source>
</evidence>
<feature type="region of interest" description="Disordered" evidence="3">
    <location>
        <begin position="267"/>
        <end position="325"/>
    </location>
</feature>
<dbReference type="Pfam" id="PF01670">
    <property type="entry name" value="Glyco_hydro_12"/>
    <property type="match status" value="1"/>
</dbReference>
<dbReference type="GO" id="GO:0000272">
    <property type="term" value="P:polysaccharide catabolic process"/>
    <property type="evidence" value="ECO:0007669"/>
    <property type="project" value="UniProtKB-KW"/>
</dbReference>
<feature type="signal peptide" evidence="5">
    <location>
        <begin position="1"/>
        <end position="19"/>
    </location>
</feature>
<evidence type="ECO:0000256" key="3">
    <source>
        <dbReference type="SAM" id="MobiDB-lite"/>
    </source>
</evidence>
<reference evidence="6 7" key="1">
    <citation type="submission" date="2023-08" db="EMBL/GenBank/DDBJ databases">
        <title>Black Yeasts Isolated from many extreme environments.</title>
        <authorList>
            <person name="Coleine C."/>
            <person name="Stajich J.E."/>
            <person name="Selbmann L."/>
        </authorList>
    </citation>
    <scope>NUCLEOTIDE SEQUENCE [LARGE SCALE GENOMIC DNA]</scope>
    <source>
        <strain evidence="6 7">CCFEE 5792</strain>
    </source>
</reference>
<evidence type="ECO:0008006" key="8">
    <source>
        <dbReference type="Google" id="ProtNLM"/>
    </source>
</evidence>
<comment type="similarity">
    <text evidence="1 2">Belongs to the glycosyl hydrolase 12 (cellulase H) family.</text>
</comment>
<keyword evidence="7" id="KW-1185">Reference proteome</keyword>
<keyword evidence="2" id="KW-0378">Hydrolase</keyword>